<dbReference type="InterPro" id="IPR019897">
    <property type="entry name" value="RidA_CS"/>
</dbReference>
<keyword evidence="3" id="KW-1185">Reference proteome</keyword>
<dbReference type="CDD" id="cd00448">
    <property type="entry name" value="YjgF_YER057c_UK114_family"/>
    <property type="match status" value="1"/>
</dbReference>
<dbReference type="PANTHER" id="PTHR11803:SF39">
    <property type="entry name" value="2-IMINOBUTANOATE_2-IMINOPROPANOATE DEAMINASE"/>
    <property type="match status" value="1"/>
</dbReference>
<evidence type="ECO:0000313" key="3">
    <source>
        <dbReference type="Proteomes" id="UP000501168"/>
    </source>
</evidence>
<name>A0A6G9IDX8_9GAMM</name>
<sequence length="127" mass="13989">MKKIINTDKSPAAIGPYVQAIDLGQFLFMSGQLPIDPVTNKMPADVNEQTQQSLANIKAILTEANYAVADIIKTTIFLADMNDFVAVNTIYEQFFTHNKASFPARSCVQVARLPKDAKVEIEIIASK</sequence>
<comment type="similarity">
    <text evidence="1">Belongs to the RutC family.</text>
</comment>
<evidence type="ECO:0000256" key="1">
    <source>
        <dbReference type="ARBA" id="ARBA00010552"/>
    </source>
</evidence>
<accession>A0A6G9IDX8</accession>
<dbReference type="GO" id="GO:0005829">
    <property type="term" value="C:cytosol"/>
    <property type="evidence" value="ECO:0007669"/>
    <property type="project" value="TreeGrafter"/>
</dbReference>
<organism evidence="2 3">
    <name type="scientific">Zophobihabitans entericus</name>
    <dbReference type="NCBI Taxonomy" id="1635327"/>
    <lineage>
        <taxon>Bacteria</taxon>
        <taxon>Pseudomonadati</taxon>
        <taxon>Pseudomonadota</taxon>
        <taxon>Gammaproteobacteria</taxon>
        <taxon>Orbales</taxon>
        <taxon>Orbaceae</taxon>
        <taxon>Zophobihabitans</taxon>
    </lineage>
</organism>
<evidence type="ECO:0000313" key="2">
    <source>
        <dbReference type="EMBL" id="QIQ22022.1"/>
    </source>
</evidence>
<dbReference type="GO" id="GO:0019239">
    <property type="term" value="F:deaminase activity"/>
    <property type="evidence" value="ECO:0007669"/>
    <property type="project" value="TreeGrafter"/>
</dbReference>
<dbReference type="InterPro" id="IPR035959">
    <property type="entry name" value="RutC-like_sf"/>
</dbReference>
<dbReference type="AlphaFoldDB" id="A0A6G9IDX8"/>
<reference evidence="2 3" key="1">
    <citation type="submission" date="2020-03" db="EMBL/GenBank/DDBJ databases">
        <title>Complete genome sequence of Orbus sp. IPMB12 (BCRC 80908).</title>
        <authorList>
            <person name="Lo W.-S."/>
            <person name="Chang T.-H."/>
            <person name="Kuo C.-H."/>
        </authorList>
    </citation>
    <scope>NUCLEOTIDE SEQUENCE [LARGE SCALE GENOMIC DNA]</scope>
    <source>
        <strain evidence="2 3">IPMB12</strain>
    </source>
</reference>
<dbReference type="PROSITE" id="PS01094">
    <property type="entry name" value="UPF0076"/>
    <property type="match status" value="1"/>
</dbReference>
<dbReference type="InParanoid" id="A0A6G9IDX8"/>
<protein>
    <submittedName>
        <fullName evidence="2">RidA family protein</fullName>
    </submittedName>
</protein>
<dbReference type="Pfam" id="PF01042">
    <property type="entry name" value="Ribonuc_L-PSP"/>
    <property type="match status" value="1"/>
</dbReference>
<dbReference type="SUPFAM" id="SSF55298">
    <property type="entry name" value="YjgF-like"/>
    <property type="match status" value="1"/>
</dbReference>
<proteinExistence type="inferred from homology"/>
<dbReference type="Gene3D" id="3.30.1330.40">
    <property type="entry name" value="RutC-like"/>
    <property type="match status" value="1"/>
</dbReference>
<dbReference type="PANTHER" id="PTHR11803">
    <property type="entry name" value="2-IMINOBUTANOATE/2-IMINOPROPANOATE DEAMINASE RIDA"/>
    <property type="match status" value="1"/>
</dbReference>
<gene>
    <name evidence="2" type="ORF">IPMB12_10195</name>
</gene>
<dbReference type="InterPro" id="IPR006175">
    <property type="entry name" value="YjgF/YER057c/UK114"/>
</dbReference>
<dbReference type="NCBIfam" id="TIGR00004">
    <property type="entry name" value="Rid family detoxifying hydrolase"/>
    <property type="match status" value="1"/>
</dbReference>
<dbReference type="InterPro" id="IPR006056">
    <property type="entry name" value="RidA"/>
</dbReference>
<dbReference type="EMBL" id="CP050253">
    <property type="protein sequence ID" value="QIQ22022.1"/>
    <property type="molecule type" value="Genomic_DNA"/>
</dbReference>
<dbReference type="FunFam" id="3.30.1330.40:FF:000001">
    <property type="entry name" value="L-PSP family endoribonuclease"/>
    <property type="match status" value="1"/>
</dbReference>
<dbReference type="RefSeq" id="WP_166917319.1">
    <property type="nucleotide sequence ID" value="NZ_CP050253.1"/>
</dbReference>
<dbReference type="KEGG" id="orb:IPMB12_10195"/>
<dbReference type="Proteomes" id="UP000501168">
    <property type="component" value="Chromosome"/>
</dbReference>